<dbReference type="InterPro" id="IPR050173">
    <property type="entry name" value="ABC_transporter_C-like"/>
</dbReference>
<feature type="non-terminal residue" evidence="9">
    <location>
        <position position="103"/>
    </location>
</feature>
<evidence type="ECO:0000256" key="7">
    <source>
        <dbReference type="ARBA" id="ARBA00023136"/>
    </source>
</evidence>
<comment type="caution">
    <text evidence="9">The sequence shown here is derived from an EMBL/GenBank/DDBJ whole genome shotgun (WGS) entry which is preliminary data.</text>
</comment>
<keyword evidence="5" id="KW-0067">ATP-binding</keyword>
<dbReference type="OrthoDB" id="6500128at2759"/>
<dbReference type="PANTHER" id="PTHR24223:SF353">
    <property type="entry name" value="ABC TRANSPORTER ATP-BINDING PROTEIN_PERMEASE VMR1-RELATED"/>
    <property type="match status" value="1"/>
</dbReference>
<evidence type="ECO:0000256" key="5">
    <source>
        <dbReference type="ARBA" id="ARBA00022840"/>
    </source>
</evidence>
<sequence>MAMQLLGMFKDYYLARQLGSGAAPDGAPGAGTGTAVSTLALLWAYAGGLRSAQALHERLVEAVVYAAPRFLDTTPIGRIMVRFAKDVQVVDEDITEILFSCIR</sequence>
<evidence type="ECO:0000313" key="10">
    <source>
        <dbReference type="Proteomes" id="UP001143981"/>
    </source>
</evidence>
<evidence type="ECO:0000313" key="9">
    <source>
        <dbReference type="EMBL" id="KAJ1717871.1"/>
    </source>
</evidence>
<reference evidence="9" key="1">
    <citation type="submission" date="2022-07" db="EMBL/GenBank/DDBJ databases">
        <title>Phylogenomic reconstructions and comparative analyses of Kickxellomycotina fungi.</title>
        <authorList>
            <person name="Reynolds N.K."/>
            <person name="Stajich J.E."/>
            <person name="Barry K."/>
            <person name="Grigoriev I.V."/>
            <person name="Crous P."/>
            <person name="Smith M.E."/>
        </authorList>
    </citation>
    <scope>NUCLEOTIDE SEQUENCE</scope>
    <source>
        <strain evidence="9">BCRC 34381</strain>
    </source>
</reference>
<dbReference type="PROSITE" id="PS50929">
    <property type="entry name" value="ABC_TM1F"/>
    <property type="match status" value="1"/>
</dbReference>
<feature type="domain" description="ABC transmembrane type-1" evidence="8">
    <location>
        <begin position="30"/>
        <end position="99"/>
    </location>
</feature>
<dbReference type="AlphaFoldDB" id="A0A9W7XNV6"/>
<keyword evidence="1" id="KW-0813">Transport</keyword>
<gene>
    <name evidence="9" type="ORF">LPJ61_007094</name>
</gene>
<keyword evidence="2" id="KW-0812">Transmembrane</keyword>
<keyword evidence="7" id="KW-0472">Membrane</keyword>
<dbReference type="SUPFAM" id="SSF90123">
    <property type="entry name" value="ABC transporter transmembrane region"/>
    <property type="match status" value="1"/>
</dbReference>
<keyword evidence="3" id="KW-0677">Repeat</keyword>
<dbReference type="EMBL" id="JANBOI010004317">
    <property type="protein sequence ID" value="KAJ1717871.1"/>
    <property type="molecule type" value="Genomic_DNA"/>
</dbReference>
<evidence type="ECO:0000256" key="6">
    <source>
        <dbReference type="ARBA" id="ARBA00022989"/>
    </source>
</evidence>
<dbReference type="GO" id="GO:0140359">
    <property type="term" value="F:ABC-type transporter activity"/>
    <property type="evidence" value="ECO:0007669"/>
    <property type="project" value="InterPro"/>
</dbReference>
<dbReference type="GO" id="GO:0005524">
    <property type="term" value="F:ATP binding"/>
    <property type="evidence" value="ECO:0007669"/>
    <property type="project" value="UniProtKB-KW"/>
</dbReference>
<dbReference type="PANTHER" id="PTHR24223">
    <property type="entry name" value="ATP-BINDING CASSETTE SUB-FAMILY C"/>
    <property type="match status" value="1"/>
</dbReference>
<proteinExistence type="predicted"/>
<dbReference type="Proteomes" id="UP001143981">
    <property type="component" value="Unassembled WGS sequence"/>
</dbReference>
<dbReference type="GO" id="GO:0016020">
    <property type="term" value="C:membrane"/>
    <property type="evidence" value="ECO:0007669"/>
    <property type="project" value="InterPro"/>
</dbReference>
<name>A0A9W7XNV6_9FUNG</name>
<evidence type="ECO:0000256" key="2">
    <source>
        <dbReference type="ARBA" id="ARBA00022692"/>
    </source>
</evidence>
<keyword evidence="6" id="KW-1133">Transmembrane helix</keyword>
<organism evidence="9 10">
    <name type="scientific">Coemansia biformis</name>
    <dbReference type="NCBI Taxonomy" id="1286918"/>
    <lineage>
        <taxon>Eukaryota</taxon>
        <taxon>Fungi</taxon>
        <taxon>Fungi incertae sedis</taxon>
        <taxon>Zoopagomycota</taxon>
        <taxon>Kickxellomycotina</taxon>
        <taxon>Kickxellomycetes</taxon>
        <taxon>Kickxellales</taxon>
        <taxon>Kickxellaceae</taxon>
        <taxon>Coemansia</taxon>
    </lineage>
</organism>
<dbReference type="InterPro" id="IPR011527">
    <property type="entry name" value="ABC1_TM_dom"/>
</dbReference>
<evidence type="ECO:0000256" key="4">
    <source>
        <dbReference type="ARBA" id="ARBA00022741"/>
    </source>
</evidence>
<keyword evidence="4" id="KW-0547">Nucleotide-binding</keyword>
<dbReference type="InterPro" id="IPR036640">
    <property type="entry name" value="ABC1_TM_sf"/>
</dbReference>
<protein>
    <recommendedName>
        <fullName evidence="8">ABC transmembrane type-1 domain-containing protein</fullName>
    </recommendedName>
</protein>
<accession>A0A9W7XNV6</accession>
<evidence type="ECO:0000256" key="3">
    <source>
        <dbReference type="ARBA" id="ARBA00022737"/>
    </source>
</evidence>
<keyword evidence="10" id="KW-1185">Reference proteome</keyword>
<evidence type="ECO:0000259" key="8">
    <source>
        <dbReference type="PROSITE" id="PS50929"/>
    </source>
</evidence>
<dbReference type="Gene3D" id="1.20.1560.10">
    <property type="entry name" value="ABC transporter type 1, transmembrane domain"/>
    <property type="match status" value="1"/>
</dbReference>
<evidence type="ECO:0000256" key="1">
    <source>
        <dbReference type="ARBA" id="ARBA00022448"/>
    </source>
</evidence>